<evidence type="ECO:0000313" key="3">
    <source>
        <dbReference type="Proteomes" id="UP001194714"/>
    </source>
</evidence>
<proteinExistence type="predicted"/>
<accession>A0ABS0B3B6</accession>
<name>A0ABS0B3B6_9BACT</name>
<keyword evidence="1" id="KW-0472">Membrane</keyword>
<sequence length="202" mass="23313">MTSNSLALKCFVEKQTEPKGRKMKHASELTIILNQNFVWSKPRIDCFVNILLAIILSKTVNLAQLPCFIASKAKQSSRYRRLQRFFEGFTIEVAVVSKLVYRLFGFDKVYLTMDRTNWKWGKCHINILMLGIVYKGIAIPILWTLLGKAGNSETAERIDIIARFINLFGEGKILGLLADREFVGAKWFKWLNQRNIPFLYSD</sequence>
<keyword evidence="1" id="KW-1133">Transmembrane helix</keyword>
<keyword evidence="3" id="KW-1185">Reference proteome</keyword>
<protein>
    <recommendedName>
        <fullName evidence="4">Transposase</fullName>
    </recommendedName>
</protein>
<gene>
    <name evidence="2" type="ORF">NEPTK9_001611</name>
</gene>
<reference evidence="2 3" key="1">
    <citation type="submission" date="2020-01" db="EMBL/GenBank/DDBJ databases">
        <title>Draft genome sequence of Cand. Neptunochlamydia vexilliferae K9.</title>
        <authorList>
            <person name="Schulz F."/>
            <person name="Koestlbacher S."/>
            <person name="Wascher F."/>
            <person name="Pizzetti I."/>
            <person name="Horn M."/>
        </authorList>
    </citation>
    <scope>NUCLEOTIDE SEQUENCE [LARGE SCALE GENOMIC DNA]</scope>
    <source>
        <strain evidence="2 3">K9</strain>
    </source>
</reference>
<evidence type="ECO:0008006" key="4">
    <source>
        <dbReference type="Google" id="ProtNLM"/>
    </source>
</evidence>
<dbReference type="EMBL" id="JAAEJV010000071">
    <property type="protein sequence ID" value="MBF5060085.1"/>
    <property type="molecule type" value="Genomic_DNA"/>
</dbReference>
<feature type="transmembrane region" description="Helical" evidence="1">
    <location>
        <begin position="85"/>
        <end position="104"/>
    </location>
</feature>
<keyword evidence="1" id="KW-0812">Transmembrane</keyword>
<evidence type="ECO:0000256" key="1">
    <source>
        <dbReference type="SAM" id="Phobius"/>
    </source>
</evidence>
<comment type="caution">
    <text evidence="2">The sequence shown here is derived from an EMBL/GenBank/DDBJ whole genome shotgun (WGS) entry which is preliminary data.</text>
</comment>
<evidence type="ECO:0000313" key="2">
    <source>
        <dbReference type="EMBL" id="MBF5060085.1"/>
    </source>
</evidence>
<dbReference type="Proteomes" id="UP001194714">
    <property type="component" value="Unassembled WGS sequence"/>
</dbReference>
<organism evidence="2 3">
    <name type="scientific">Candidatus Neptunichlamydia vexilliferae</name>
    <dbReference type="NCBI Taxonomy" id="1651774"/>
    <lineage>
        <taxon>Bacteria</taxon>
        <taxon>Pseudomonadati</taxon>
        <taxon>Chlamydiota</taxon>
        <taxon>Chlamydiia</taxon>
        <taxon>Parachlamydiales</taxon>
        <taxon>Simkaniaceae</taxon>
        <taxon>Candidatus Neptunichlamydia</taxon>
    </lineage>
</organism>
<feature type="transmembrane region" description="Helical" evidence="1">
    <location>
        <begin position="124"/>
        <end position="146"/>
    </location>
</feature>